<dbReference type="EMBL" id="JBIQWL010000002">
    <property type="protein sequence ID" value="MFH8249980.1"/>
    <property type="molecule type" value="Genomic_DNA"/>
</dbReference>
<organism evidence="4 5">
    <name type="scientific">Microbacterium alkaliflavum</name>
    <dbReference type="NCBI Taxonomy" id="3248839"/>
    <lineage>
        <taxon>Bacteria</taxon>
        <taxon>Bacillati</taxon>
        <taxon>Actinomycetota</taxon>
        <taxon>Actinomycetes</taxon>
        <taxon>Micrococcales</taxon>
        <taxon>Microbacteriaceae</taxon>
        <taxon>Microbacterium</taxon>
    </lineage>
</organism>
<evidence type="ECO:0000256" key="1">
    <source>
        <dbReference type="ARBA" id="ARBA00038396"/>
    </source>
</evidence>
<feature type="domain" description="FAD-binding" evidence="3">
    <location>
        <begin position="2"/>
        <end position="311"/>
    </location>
</feature>
<dbReference type="Gene3D" id="3.30.9.100">
    <property type="match status" value="1"/>
</dbReference>
<dbReference type="PRINTS" id="PR00420">
    <property type="entry name" value="RNGMNOXGNASE"/>
</dbReference>
<sequence>MFDVAIVGGGPAGSVLAHRLAGSGCSVALLERTRFDDLRVGESLAPVVEPLLASLGIHDVFEAVPSVPFRTVRTTWADATSTDLDIGPAHGRHVDRAVFDATLSRRASDAGVAVLEAWPATRFSFEQGSWMTQASDGRIVRSRVLVDATGRGARVAHALGAGREVFDRQVAIGGRWSGLAHEDEDGTLLIEPVPEGWWYSAPVPGGGLVGMLFTDVDLCRRDRLADDDIWMTALARAAATTARTRGSRPRTRPTVSPAACGRLRRPLGDDRPWIAVGDAAANVDPLSGSGVRRAVESARDAAHTIAAMLEGPLARREAIADHEARGDDDCTRELRERWDVYAECDRFASDYWDRRAAARSALAGAAT</sequence>
<evidence type="ECO:0000313" key="4">
    <source>
        <dbReference type="EMBL" id="MFH8249980.1"/>
    </source>
</evidence>
<evidence type="ECO:0000313" key="5">
    <source>
        <dbReference type="Proteomes" id="UP001610861"/>
    </source>
</evidence>
<dbReference type="InterPro" id="IPR050816">
    <property type="entry name" value="Flavin-dep_Halogenase_NPB"/>
</dbReference>
<gene>
    <name evidence="4" type="ORF">ACH3VR_06400</name>
</gene>
<reference evidence="4 5" key="1">
    <citation type="submission" date="2024-09" db="EMBL/GenBank/DDBJ databases">
        <authorList>
            <person name="Pan X."/>
        </authorList>
    </citation>
    <scope>NUCLEOTIDE SEQUENCE [LARGE SCALE GENOMIC DNA]</scope>
    <source>
        <strain evidence="4 5">B2969</strain>
    </source>
</reference>
<name>A0ABW7Q560_9MICO</name>
<accession>A0ABW7Q560</accession>
<proteinExistence type="inferred from homology"/>
<keyword evidence="4" id="KW-0560">Oxidoreductase</keyword>
<dbReference type="PANTHER" id="PTHR43747:SF1">
    <property type="entry name" value="SLR1998 PROTEIN"/>
    <property type="match status" value="1"/>
</dbReference>
<comment type="similarity">
    <text evidence="1">Belongs to the flavin-dependent halogenase family. Bacterial tryptophan halogenase subfamily.</text>
</comment>
<dbReference type="EC" id="1.-.-.-" evidence="4"/>
<feature type="region of interest" description="Disordered" evidence="2">
    <location>
        <begin position="241"/>
        <end position="261"/>
    </location>
</feature>
<dbReference type="InterPro" id="IPR002938">
    <property type="entry name" value="FAD-bd"/>
</dbReference>
<dbReference type="InterPro" id="IPR036188">
    <property type="entry name" value="FAD/NAD-bd_sf"/>
</dbReference>
<evidence type="ECO:0000259" key="3">
    <source>
        <dbReference type="Pfam" id="PF01494"/>
    </source>
</evidence>
<dbReference type="Gene3D" id="3.50.50.60">
    <property type="entry name" value="FAD/NAD(P)-binding domain"/>
    <property type="match status" value="1"/>
</dbReference>
<keyword evidence="5" id="KW-1185">Reference proteome</keyword>
<evidence type="ECO:0000256" key="2">
    <source>
        <dbReference type="SAM" id="MobiDB-lite"/>
    </source>
</evidence>
<dbReference type="RefSeq" id="WP_396639927.1">
    <property type="nucleotide sequence ID" value="NZ_JBIQWL010000002.1"/>
</dbReference>
<protein>
    <submittedName>
        <fullName evidence="4">NAD(P)/FAD-dependent oxidoreductase</fullName>
        <ecNumber evidence="4">1.-.-.-</ecNumber>
    </submittedName>
</protein>
<comment type="caution">
    <text evidence="4">The sequence shown here is derived from an EMBL/GenBank/DDBJ whole genome shotgun (WGS) entry which is preliminary data.</text>
</comment>
<dbReference type="GO" id="GO:0016491">
    <property type="term" value="F:oxidoreductase activity"/>
    <property type="evidence" value="ECO:0007669"/>
    <property type="project" value="UniProtKB-KW"/>
</dbReference>
<dbReference type="SUPFAM" id="SSF51905">
    <property type="entry name" value="FAD/NAD(P)-binding domain"/>
    <property type="match status" value="1"/>
</dbReference>
<dbReference type="PANTHER" id="PTHR43747">
    <property type="entry name" value="FAD-BINDING PROTEIN"/>
    <property type="match status" value="1"/>
</dbReference>
<dbReference type="Pfam" id="PF01494">
    <property type="entry name" value="FAD_binding_3"/>
    <property type="match status" value="1"/>
</dbReference>
<dbReference type="Proteomes" id="UP001610861">
    <property type="component" value="Unassembled WGS sequence"/>
</dbReference>